<dbReference type="EMBL" id="JBCGDC010000026">
    <property type="protein sequence ID" value="MFB6393776.1"/>
    <property type="molecule type" value="Genomic_DNA"/>
</dbReference>
<dbReference type="Proteomes" id="UP001582793">
    <property type="component" value="Unassembled WGS sequence"/>
</dbReference>
<proteinExistence type="predicted"/>
<evidence type="ECO:0000256" key="1">
    <source>
        <dbReference type="SAM" id="MobiDB-lite"/>
    </source>
</evidence>
<keyword evidence="4" id="KW-1185">Reference proteome</keyword>
<protein>
    <submittedName>
        <fullName evidence="3">TIGR03086 family metal-binding protein</fullName>
    </submittedName>
</protein>
<dbReference type="InterPro" id="IPR017520">
    <property type="entry name" value="CHP03086"/>
</dbReference>
<organism evidence="3 4">
    <name type="scientific">Polymorphospora lycopeni</name>
    <dbReference type="NCBI Taxonomy" id="3140240"/>
    <lineage>
        <taxon>Bacteria</taxon>
        <taxon>Bacillati</taxon>
        <taxon>Actinomycetota</taxon>
        <taxon>Actinomycetes</taxon>
        <taxon>Micromonosporales</taxon>
        <taxon>Micromonosporaceae</taxon>
        <taxon>Polymorphospora</taxon>
    </lineage>
</organism>
<dbReference type="NCBIfam" id="TIGR03086">
    <property type="entry name" value="TIGR03086 family metal-binding protein"/>
    <property type="match status" value="1"/>
</dbReference>
<dbReference type="NCBIfam" id="TIGR03083">
    <property type="entry name" value="maleylpyruvate isomerase family mycothiol-dependent enzyme"/>
    <property type="match status" value="1"/>
</dbReference>
<name>A0ABV5CPM7_9ACTN</name>
<reference evidence="3 4" key="1">
    <citation type="submission" date="2024-04" db="EMBL/GenBank/DDBJ databases">
        <title>Polymorphospora sp. isolated from Baiyangdian Lake in Xiong'an New Area.</title>
        <authorList>
            <person name="Zhang X."/>
            <person name="Liu J."/>
        </authorList>
    </citation>
    <scope>NUCLEOTIDE SEQUENCE [LARGE SCALE GENOMIC DNA]</scope>
    <source>
        <strain evidence="3 4">2-325</strain>
    </source>
</reference>
<evidence type="ECO:0000313" key="4">
    <source>
        <dbReference type="Proteomes" id="UP001582793"/>
    </source>
</evidence>
<dbReference type="Pfam" id="PF11716">
    <property type="entry name" value="MDMPI_N"/>
    <property type="match status" value="1"/>
</dbReference>
<feature type="domain" description="Mycothiol-dependent maleylpyruvate isomerase metal-binding" evidence="2">
    <location>
        <begin position="22"/>
        <end position="137"/>
    </location>
</feature>
<dbReference type="Gene3D" id="1.20.120.450">
    <property type="entry name" value="dinb family like domain"/>
    <property type="match status" value="2"/>
</dbReference>
<dbReference type="InterPro" id="IPR017517">
    <property type="entry name" value="Maleyloyr_isom"/>
</dbReference>
<dbReference type="InterPro" id="IPR034660">
    <property type="entry name" value="DinB/YfiT-like"/>
</dbReference>
<sequence>MENTLEPPVHADTDPRQLHQDAAGLFADLVAGVAPRQWTGPTGCPDWDVRGLVNHVVNGNLRFLAIVTNRPVPDRDEFVLGENPLAAFRGTLAPLVAEFARDGVLTGEFVTPGGPEPGRQLVQTRFIELLVHGWDLARATGQDTELDPALCRACLDILRRRRLPRGPDRPFAEERPTTGDLHPADRLAAFAGRAVTPIPQSGR</sequence>
<dbReference type="InterPro" id="IPR024344">
    <property type="entry name" value="MDMPI_metal-binding"/>
</dbReference>
<evidence type="ECO:0000259" key="2">
    <source>
        <dbReference type="Pfam" id="PF11716"/>
    </source>
</evidence>
<dbReference type="SUPFAM" id="SSF109854">
    <property type="entry name" value="DinB/YfiT-like putative metalloenzymes"/>
    <property type="match status" value="1"/>
</dbReference>
<dbReference type="RefSeq" id="WP_375734133.1">
    <property type="nucleotide sequence ID" value="NZ_JBCGDC010000026.1"/>
</dbReference>
<evidence type="ECO:0000313" key="3">
    <source>
        <dbReference type="EMBL" id="MFB6393776.1"/>
    </source>
</evidence>
<accession>A0ABV5CPM7</accession>
<feature type="region of interest" description="Disordered" evidence="1">
    <location>
        <begin position="165"/>
        <end position="184"/>
    </location>
</feature>
<comment type="caution">
    <text evidence="3">The sequence shown here is derived from an EMBL/GenBank/DDBJ whole genome shotgun (WGS) entry which is preliminary data.</text>
</comment>
<gene>
    <name evidence="3" type="ORF">AAFH96_11730</name>
</gene>